<accession>A0A0D5CVE5</accession>
<dbReference type="Gene3D" id="2.60.120.430">
    <property type="entry name" value="Galactose-binding lectin"/>
    <property type="match status" value="1"/>
</dbReference>
<name>A0A0D5CVE5_9GAMM</name>
<keyword evidence="2" id="KW-0378">Hydrolase</keyword>
<keyword evidence="2" id="KW-0326">Glycosidase</keyword>
<evidence type="ECO:0000259" key="1">
    <source>
        <dbReference type="Pfam" id="PF17992"/>
    </source>
</evidence>
<dbReference type="InterPro" id="IPR017853">
    <property type="entry name" value="GH"/>
</dbReference>
<dbReference type="PROSITE" id="PS51257">
    <property type="entry name" value="PROKAR_LIPOPROTEIN"/>
    <property type="match status" value="1"/>
</dbReference>
<dbReference type="GO" id="GO:0033916">
    <property type="term" value="F:beta-agarase activity"/>
    <property type="evidence" value="ECO:0007669"/>
    <property type="project" value="UniProtKB-EC"/>
</dbReference>
<dbReference type="Pfam" id="PF17992">
    <property type="entry name" value="Agarase_CBM"/>
    <property type="match status" value="1"/>
</dbReference>
<proteinExistence type="predicted"/>
<protein>
    <submittedName>
        <fullName evidence="2">AgaH91</fullName>
        <ecNumber evidence="2">3.2.1.81</ecNumber>
    </submittedName>
</protein>
<dbReference type="EMBL" id="KP844570">
    <property type="protein sequence ID" value="AJW83677.1"/>
    <property type="molecule type" value="Genomic_DNA"/>
</dbReference>
<dbReference type="SUPFAM" id="SSF51445">
    <property type="entry name" value="(Trans)glycosidases"/>
    <property type="match status" value="1"/>
</dbReference>
<reference evidence="2" key="1">
    <citation type="journal article" date="2015" name="FEMS Microbiol. Lett.">
        <title>Biochemical characterization of a novel iron-dependent GH16 beta-agarase, AgaH92, from an agarolytic bacterium Pseudoalteromonas sp. H9.</title>
        <authorList>
            <person name="Chi W.J."/>
            <person name="Lee C.R."/>
            <person name="Dugerjonjuu S."/>
            <person name="Park J.S."/>
            <person name="Kang D.K."/>
            <person name="Hong S.K."/>
        </authorList>
    </citation>
    <scope>NUCLEOTIDE SEQUENCE</scope>
    <source>
        <strain evidence="2">H9</strain>
    </source>
</reference>
<feature type="domain" description="Agarase CBM-like" evidence="1">
    <location>
        <begin position="46"/>
        <end position="223"/>
    </location>
</feature>
<sequence>MKKTHKNVYISSVLLLGTMLSGCTNNQLEENTPADDKTKKEHMLWDFEKPEYQPFLHHHHATTKLIEQQGDHKLQVMFAAKAHHESDIEFVNSSTWNWQALGNFAFALDIENPDKASTQLYIKTVDDNGRAQSRSVVVPAESNNTYYIELKGADLNTESGIRSNPPSWHSSYTPVLYRGGEKNIDVSKVTKVTFGTKGLLADKQLLIDNVRLIKPTNFDTEYLVGLVDEFGQNAKRDFSNKVSSTKQLLAISAQEQRQLIKSPVEGRSMFSGWQAGPKLKATGYFRTEKYQGKWSLVDPQGYLFFSTGIANVRLANTTTITGYDFDQKYIKQRAAGDLTPEDSIGLNTAPKAAWPSRYISSELRANMFNWLPDSDDHLADNYGYRREVHSGAVKKGETFSFYRANLQRKYQTRDEQTLMKKWRDTTTDRMLSWGFTSFGNWLDDDYYQQNRLPYFAHAWIIGDFKTVSSGNDYWSPLPDPFDPVFIKRADITLATVAAQVNNSPWCVGVFIDNEKSWGMMGSVNSQYGLVINTLSVDETQSPTKAEFVKLMKGKYQDIAALNASWNSNIASWHEFSSGITVKNINQQVEADFSTMLFHYANQYFAVVEQATAKHLPNHLYMGARFADWGMTPEIRNAAAAHADVVSYNYYREGLNDDFWHFLADIDKPSIIGEFHNGALDSGLLNPGLIHAESQHDRGVKYQQYMYSVIDNPYFVGAHWFQYIDSPLTGRAYDGENYNVGFVNVADIPYMPLVNAAKEVNQQLYQRRYTNNVN</sequence>
<dbReference type="Gene3D" id="3.20.20.80">
    <property type="entry name" value="Glycosidases"/>
    <property type="match status" value="1"/>
</dbReference>
<organism evidence="2">
    <name type="scientific">Pseudoalteromonas sp. H9</name>
    <dbReference type="NCBI Taxonomy" id="1081602"/>
    <lineage>
        <taxon>Bacteria</taxon>
        <taxon>Pseudomonadati</taxon>
        <taxon>Pseudomonadota</taxon>
        <taxon>Gammaproteobacteria</taxon>
        <taxon>Alteromonadales</taxon>
        <taxon>Pseudoalteromonadaceae</taxon>
        <taxon>Pseudoalteromonas</taxon>
    </lineage>
</organism>
<evidence type="ECO:0000313" key="2">
    <source>
        <dbReference type="EMBL" id="AJW83677.1"/>
    </source>
</evidence>
<dbReference type="InterPro" id="IPR040669">
    <property type="entry name" value="Agarase_CBM"/>
</dbReference>
<dbReference type="EC" id="3.2.1.81" evidence="2"/>
<dbReference type="AlphaFoldDB" id="A0A0D5CVE5"/>
<reference evidence="2" key="2">
    <citation type="submission" date="2015-02" db="EMBL/GenBank/DDBJ databases">
        <authorList>
            <person name="Chi W.-J."/>
        </authorList>
    </citation>
    <scope>NUCLEOTIDE SEQUENCE</scope>
    <source>
        <strain evidence="2">H9</strain>
    </source>
</reference>